<sequence>MILFFSSLFSFRTLFSLSRETFRSSKVFTSPFIISFSFLTRASSPACAPRSELSTEIFRVVIRVTIAKL</sequence>
<evidence type="ECO:0000313" key="3">
    <source>
        <dbReference type="Proteomes" id="UP000823388"/>
    </source>
</evidence>
<name>A0A8T0TZE0_PANVG</name>
<reference evidence="2" key="1">
    <citation type="submission" date="2020-05" db="EMBL/GenBank/DDBJ databases">
        <title>WGS assembly of Panicum virgatum.</title>
        <authorList>
            <person name="Lovell J.T."/>
            <person name="Jenkins J."/>
            <person name="Shu S."/>
            <person name="Juenger T.E."/>
            <person name="Schmutz J."/>
        </authorList>
    </citation>
    <scope>NUCLEOTIDE SEQUENCE</scope>
    <source>
        <strain evidence="2">AP13</strain>
    </source>
</reference>
<proteinExistence type="predicted"/>
<keyword evidence="3" id="KW-1185">Reference proteome</keyword>
<dbReference type="EMBL" id="CM029042">
    <property type="protein sequence ID" value="KAG2615437.1"/>
    <property type="molecule type" value="Genomic_DNA"/>
</dbReference>
<keyword evidence="1" id="KW-0732">Signal</keyword>
<evidence type="ECO:0008006" key="4">
    <source>
        <dbReference type="Google" id="ProtNLM"/>
    </source>
</evidence>
<gene>
    <name evidence="2" type="ORF">PVAP13_3NG058890</name>
</gene>
<accession>A0A8T0TZE0</accession>
<comment type="caution">
    <text evidence="2">The sequence shown here is derived from an EMBL/GenBank/DDBJ whole genome shotgun (WGS) entry which is preliminary data.</text>
</comment>
<feature type="chain" id="PRO_5035742776" description="Secreted protein" evidence="1">
    <location>
        <begin position="19"/>
        <end position="69"/>
    </location>
</feature>
<feature type="signal peptide" evidence="1">
    <location>
        <begin position="1"/>
        <end position="18"/>
    </location>
</feature>
<dbReference type="Proteomes" id="UP000823388">
    <property type="component" value="Chromosome 3N"/>
</dbReference>
<evidence type="ECO:0000256" key="1">
    <source>
        <dbReference type="SAM" id="SignalP"/>
    </source>
</evidence>
<dbReference type="AlphaFoldDB" id="A0A8T0TZE0"/>
<organism evidence="2 3">
    <name type="scientific">Panicum virgatum</name>
    <name type="common">Blackwell switchgrass</name>
    <dbReference type="NCBI Taxonomy" id="38727"/>
    <lineage>
        <taxon>Eukaryota</taxon>
        <taxon>Viridiplantae</taxon>
        <taxon>Streptophyta</taxon>
        <taxon>Embryophyta</taxon>
        <taxon>Tracheophyta</taxon>
        <taxon>Spermatophyta</taxon>
        <taxon>Magnoliopsida</taxon>
        <taxon>Liliopsida</taxon>
        <taxon>Poales</taxon>
        <taxon>Poaceae</taxon>
        <taxon>PACMAD clade</taxon>
        <taxon>Panicoideae</taxon>
        <taxon>Panicodae</taxon>
        <taxon>Paniceae</taxon>
        <taxon>Panicinae</taxon>
        <taxon>Panicum</taxon>
        <taxon>Panicum sect. Hiantes</taxon>
    </lineage>
</organism>
<protein>
    <recommendedName>
        <fullName evidence="4">Secreted protein</fullName>
    </recommendedName>
</protein>
<evidence type="ECO:0000313" key="2">
    <source>
        <dbReference type="EMBL" id="KAG2615437.1"/>
    </source>
</evidence>